<dbReference type="EMBL" id="JAGTJQ010000014">
    <property type="protein sequence ID" value="KAH7012542.1"/>
    <property type="molecule type" value="Genomic_DNA"/>
</dbReference>
<protein>
    <recommendedName>
        <fullName evidence="4">Transcription factor domain-containing protein</fullName>
    </recommendedName>
</protein>
<feature type="compositionally biased region" description="Basic and acidic residues" evidence="1">
    <location>
        <begin position="83"/>
        <end position="94"/>
    </location>
</feature>
<dbReference type="GeneID" id="70185438"/>
<evidence type="ECO:0000313" key="3">
    <source>
        <dbReference type="Proteomes" id="UP000756346"/>
    </source>
</evidence>
<sequence>MQTKVSHQCHFDVFGARQTGIKVGYAGHDQIQEHDNMPRSTVESEYTFVNLTDNPAKGRDERRTFVRQTVMSDYHKRRRKKDHNPGDTSMRDSPARPTIIEYDRSSCSSGSQTELESEQATNGACRADEAAQGSSMLLGPRSLYLFQPKLWSESESSQISHLIVRFLCGQPIKAAHDLSYAIFVHRHFKDAQHVGAGSSSSSHPLTACAELLHTFVAATPSTSMDYPALWARVHEQQEWIYAQTDNFTKWELLSAAQASSLYMLLWLRLGGSQGHFPDGGLALLYTLGNIFKYLLGRHLKTDAKLIPTMLPPNKWHDWIFQESCLRVSAVYFILAIVVSMDIGLACHWPIERVPLPATKALWEADSEAAWMSVFRVTEGAGDRLMFGDLLVAPGHHRQRAEAWEEEADELGFIIALASRLHSRV</sequence>
<dbReference type="OrthoDB" id="5423818at2759"/>
<feature type="region of interest" description="Disordered" evidence="1">
    <location>
        <begin position="71"/>
        <end position="125"/>
    </location>
</feature>
<dbReference type="RefSeq" id="XP_046004807.1">
    <property type="nucleotide sequence ID" value="XM_046155892.1"/>
</dbReference>
<accession>A0A9P8XRF0</accession>
<comment type="caution">
    <text evidence="2">The sequence shown here is derived from an EMBL/GenBank/DDBJ whole genome shotgun (WGS) entry which is preliminary data.</text>
</comment>
<gene>
    <name evidence="2" type="ORF">B0I36DRAFT_339587</name>
</gene>
<reference evidence="2" key="1">
    <citation type="journal article" date="2021" name="Nat. Commun.">
        <title>Genetic determinants of endophytism in the Arabidopsis root mycobiome.</title>
        <authorList>
            <person name="Mesny F."/>
            <person name="Miyauchi S."/>
            <person name="Thiergart T."/>
            <person name="Pickel B."/>
            <person name="Atanasova L."/>
            <person name="Karlsson M."/>
            <person name="Huettel B."/>
            <person name="Barry K.W."/>
            <person name="Haridas S."/>
            <person name="Chen C."/>
            <person name="Bauer D."/>
            <person name="Andreopoulos W."/>
            <person name="Pangilinan J."/>
            <person name="LaButti K."/>
            <person name="Riley R."/>
            <person name="Lipzen A."/>
            <person name="Clum A."/>
            <person name="Drula E."/>
            <person name="Henrissat B."/>
            <person name="Kohler A."/>
            <person name="Grigoriev I.V."/>
            <person name="Martin F.M."/>
            <person name="Hacquard S."/>
        </authorList>
    </citation>
    <scope>NUCLEOTIDE SEQUENCE</scope>
    <source>
        <strain evidence="2">MPI-CAGE-CH-0230</strain>
    </source>
</reference>
<dbReference type="Proteomes" id="UP000756346">
    <property type="component" value="Unassembled WGS sequence"/>
</dbReference>
<evidence type="ECO:0008006" key="4">
    <source>
        <dbReference type="Google" id="ProtNLM"/>
    </source>
</evidence>
<organism evidence="2 3">
    <name type="scientific">Microdochium trichocladiopsis</name>
    <dbReference type="NCBI Taxonomy" id="1682393"/>
    <lineage>
        <taxon>Eukaryota</taxon>
        <taxon>Fungi</taxon>
        <taxon>Dikarya</taxon>
        <taxon>Ascomycota</taxon>
        <taxon>Pezizomycotina</taxon>
        <taxon>Sordariomycetes</taxon>
        <taxon>Xylariomycetidae</taxon>
        <taxon>Xylariales</taxon>
        <taxon>Microdochiaceae</taxon>
        <taxon>Microdochium</taxon>
    </lineage>
</organism>
<keyword evidence="3" id="KW-1185">Reference proteome</keyword>
<evidence type="ECO:0000313" key="2">
    <source>
        <dbReference type="EMBL" id="KAH7012542.1"/>
    </source>
</evidence>
<proteinExistence type="predicted"/>
<feature type="compositionally biased region" description="Polar residues" evidence="1">
    <location>
        <begin position="105"/>
        <end position="122"/>
    </location>
</feature>
<evidence type="ECO:0000256" key="1">
    <source>
        <dbReference type="SAM" id="MobiDB-lite"/>
    </source>
</evidence>
<name>A0A9P8XRF0_9PEZI</name>
<dbReference type="AlphaFoldDB" id="A0A9P8XRF0"/>